<name>A0A8J2JWY7_9HEXA</name>
<feature type="transmembrane region" description="Helical" evidence="1">
    <location>
        <begin position="169"/>
        <end position="187"/>
    </location>
</feature>
<feature type="signal peptide" evidence="2">
    <location>
        <begin position="1"/>
        <end position="18"/>
    </location>
</feature>
<accession>A0A8J2JWY7</accession>
<comment type="caution">
    <text evidence="3">The sequence shown here is derived from an EMBL/GenBank/DDBJ whole genome shotgun (WGS) entry which is preliminary data.</text>
</comment>
<keyword evidence="1" id="KW-0472">Membrane</keyword>
<feature type="transmembrane region" description="Helical" evidence="1">
    <location>
        <begin position="64"/>
        <end position="83"/>
    </location>
</feature>
<keyword evidence="4" id="KW-1185">Reference proteome</keyword>
<dbReference type="Proteomes" id="UP000708208">
    <property type="component" value="Unassembled WGS sequence"/>
</dbReference>
<dbReference type="AlphaFoldDB" id="A0A8J2JWY7"/>
<gene>
    <name evidence="3" type="ORF">AFUS01_LOCUS12610</name>
</gene>
<feature type="transmembrane region" description="Helical" evidence="1">
    <location>
        <begin position="90"/>
        <end position="111"/>
    </location>
</feature>
<evidence type="ECO:0000313" key="4">
    <source>
        <dbReference type="Proteomes" id="UP000708208"/>
    </source>
</evidence>
<reference evidence="3" key="1">
    <citation type="submission" date="2021-06" db="EMBL/GenBank/DDBJ databases">
        <authorList>
            <person name="Hodson N. C."/>
            <person name="Mongue J. A."/>
            <person name="Jaron S. K."/>
        </authorList>
    </citation>
    <scope>NUCLEOTIDE SEQUENCE</scope>
</reference>
<evidence type="ECO:0000256" key="2">
    <source>
        <dbReference type="SAM" id="SignalP"/>
    </source>
</evidence>
<organism evidence="3 4">
    <name type="scientific">Allacma fusca</name>
    <dbReference type="NCBI Taxonomy" id="39272"/>
    <lineage>
        <taxon>Eukaryota</taxon>
        <taxon>Metazoa</taxon>
        <taxon>Ecdysozoa</taxon>
        <taxon>Arthropoda</taxon>
        <taxon>Hexapoda</taxon>
        <taxon>Collembola</taxon>
        <taxon>Symphypleona</taxon>
        <taxon>Sminthuridae</taxon>
        <taxon>Allacma</taxon>
    </lineage>
</organism>
<keyword evidence="1" id="KW-0812">Transmembrane</keyword>
<dbReference type="EMBL" id="CAJVCH010099977">
    <property type="protein sequence ID" value="CAG7723525.1"/>
    <property type="molecule type" value="Genomic_DNA"/>
</dbReference>
<protein>
    <submittedName>
        <fullName evidence="3">Uncharacterized protein</fullName>
    </submittedName>
</protein>
<feature type="chain" id="PRO_5035192842" evidence="2">
    <location>
        <begin position="19"/>
        <end position="190"/>
    </location>
</feature>
<evidence type="ECO:0000256" key="1">
    <source>
        <dbReference type="SAM" id="Phobius"/>
    </source>
</evidence>
<proteinExistence type="predicted"/>
<keyword evidence="2" id="KW-0732">Signal</keyword>
<sequence length="190" mass="21832">MFHFTLFVKLSFFLTFNARIDSLQQSIRSTLRESILKKFEEAFKCCRELQLLILLFNHCNSSLIFGYKLFCLNISIVSIYLALRLFPVHPLISSCCLYIGVYTMVGFVIIYDKAFVIPQKVEDVKAEMIVALKSNCDMGLLDRIRLEKQLRSIRDVGVKCGNFSTLERYSSLVFLHFVITSIASLLVSSE</sequence>
<evidence type="ECO:0000313" key="3">
    <source>
        <dbReference type="EMBL" id="CAG7723525.1"/>
    </source>
</evidence>
<keyword evidence="1" id="KW-1133">Transmembrane helix</keyword>